<dbReference type="PANTHER" id="PTHR30505">
    <property type="entry name" value="FRUCTOSE-LIKE PERMEASE"/>
    <property type="match status" value="1"/>
</dbReference>
<dbReference type="GO" id="GO:0022877">
    <property type="term" value="F:protein-N(PI)-phosphohistidine-fructose phosphotransferase system transporter activity"/>
    <property type="evidence" value="ECO:0007669"/>
    <property type="project" value="InterPro"/>
</dbReference>
<dbReference type="InterPro" id="IPR050864">
    <property type="entry name" value="Bacterial_PTS_Sugar_Transport"/>
</dbReference>
<dbReference type="OrthoDB" id="9782569at2"/>
<evidence type="ECO:0000256" key="1">
    <source>
        <dbReference type="ARBA" id="ARBA00001401"/>
    </source>
</evidence>
<evidence type="ECO:0000256" key="3">
    <source>
        <dbReference type="ARBA" id="ARBA00022448"/>
    </source>
</evidence>
<dbReference type="GO" id="GO:0016301">
    <property type="term" value="F:kinase activity"/>
    <property type="evidence" value="ECO:0007669"/>
    <property type="project" value="UniProtKB-KW"/>
</dbReference>
<keyword evidence="3" id="KW-0813">Transport</keyword>
<evidence type="ECO:0000256" key="6">
    <source>
        <dbReference type="ARBA" id="ARBA00022679"/>
    </source>
</evidence>
<evidence type="ECO:0000256" key="8">
    <source>
        <dbReference type="ARBA" id="ARBA00022777"/>
    </source>
</evidence>
<dbReference type="RefSeq" id="WP_152430131.1">
    <property type="nucleotide sequence ID" value="NZ_CBCSDK010000002.1"/>
</dbReference>
<keyword evidence="5" id="KW-0762">Sugar transport</keyword>
<evidence type="ECO:0000256" key="5">
    <source>
        <dbReference type="ARBA" id="ARBA00022597"/>
    </source>
</evidence>
<dbReference type="EMBL" id="CP045350">
    <property type="protein sequence ID" value="QFT25921.1"/>
    <property type="molecule type" value="Genomic_DNA"/>
</dbReference>
<dbReference type="Pfam" id="PF02302">
    <property type="entry name" value="PTS_IIB"/>
    <property type="match status" value="1"/>
</dbReference>
<dbReference type="NCBIfam" id="TIGR00829">
    <property type="entry name" value="FRU"/>
    <property type="match status" value="1"/>
</dbReference>
<keyword evidence="8" id="KW-0418">Kinase</keyword>
<proteinExistence type="predicted"/>
<dbReference type="SUPFAM" id="SSF52794">
    <property type="entry name" value="PTS system IIB component-like"/>
    <property type="match status" value="1"/>
</dbReference>
<dbReference type="CDD" id="cd05569">
    <property type="entry name" value="PTS_IIB_fructose"/>
    <property type="match status" value="1"/>
</dbReference>
<accession>A0A5P9CIQ4</accession>
<evidence type="ECO:0000256" key="7">
    <source>
        <dbReference type="ARBA" id="ARBA00022683"/>
    </source>
</evidence>
<sequence>MKIVGVTACISGVAHTYMAAEVLEKTCKKAGYNISVETQGALGSENYLDESVIDAADVAVIIADINIEGVERFNHTRIVRCSIAHFLRNSDQVLHAIEKIRNAPPNAELIL</sequence>
<keyword evidence="7" id="KW-0598">Phosphotransferase system</keyword>
<protein>
    <recommendedName>
        <fullName evidence="2">protein-N(pi)-phosphohistidine--D-fructose phosphotransferase</fullName>
        <ecNumber evidence="2">2.7.1.202</ecNumber>
    </recommendedName>
</protein>
<feature type="domain" description="PTS EIIB type-2" evidence="9">
    <location>
        <begin position="1"/>
        <end position="99"/>
    </location>
</feature>
<dbReference type="InterPro" id="IPR003353">
    <property type="entry name" value="PTS_IIB_fruc"/>
</dbReference>
<keyword evidence="6" id="KW-0808">Transferase</keyword>
<dbReference type="Proteomes" id="UP000326936">
    <property type="component" value="Chromosome"/>
</dbReference>
<gene>
    <name evidence="10" type="primary">hrsA</name>
    <name evidence="10" type="ORF">FIV01_05735</name>
</gene>
<dbReference type="AlphaFoldDB" id="A0A5P9CIQ4"/>
<evidence type="ECO:0000259" key="9">
    <source>
        <dbReference type="PROSITE" id="PS51099"/>
    </source>
</evidence>
<dbReference type="InterPro" id="IPR013011">
    <property type="entry name" value="PTS_EIIB_2"/>
</dbReference>
<dbReference type="GO" id="GO:0090563">
    <property type="term" value="F:protein-phosphocysteine-sugar phosphotransferase activity"/>
    <property type="evidence" value="ECO:0007669"/>
    <property type="project" value="TreeGrafter"/>
</dbReference>
<dbReference type="GO" id="GO:0005886">
    <property type="term" value="C:plasma membrane"/>
    <property type="evidence" value="ECO:0007669"/>
    <property type="project" value="TreeGrafter"/>
</dbReference>
<evidence type="ECO:0000313" key="11">
    <source>
        <dbReference type="Proteomes" id="UP000326936"/>
    </source>
</evidence>
<dbReference type="KEGG" id="vaq:FIV01_05735"/>
<dbReference type="PROSITE" id="PS51099">
    <property type="entry name" value="PTS_EIIB_TYPE_2"/>
    <property type="match status" value="1"/>
</dbReference>
<dbReference type="InterPro" id="IPR036095">
    <property type="entry name" value="PTS_EIIB-like_sf"/>
</dbReference>
<evidence type="ECO:0000256" key="2">
    <source>
        <dbReference type="ARBA" id="ARBA00012799"/>
    </source>
</evidence>
<organism evidence="10 11">
    <name type="scientific">Vibrio aquimaris</name>
    <dbReference type="NCBI Taxonomy" id="2587862"/>
    <lineage>
        <taxon>Bacteria</taxon>
        <taxon>Pseudomonadati</taxon>
        <taxon>Pseudomonadota</taxon>
        <taxon>Gammaproteobacteria</taxon>
        <taxon>Vibrionales</taxon>
        <taxon>Vibrionaceae</taxon>
        <taxon>Vibrio</taxon>
    </lineage>
</organism>
<evidence type="ECO:0000313" key="10">
    <source>
        <dbReference type="EMBL" id="QFT25921.1"/>
    </source>
</evidence>
<name>A0A5P9CIQ4_9VIBR</name>
<comment type="catalytic activity">
    <reaction evidence="1">
        <text>D-fructose(out) + N(pros)-phospho-L-histidyl-[protein] = D-fructose 1-phosphate(in) + L-histidyl-[protein]</text>
        <dbReference type="Rhea" id="RHEA:49252"/>
        <dbReference type="Rhea" id="RHEA-COMP:9745"/>
        <dbReference type="Rhea" id="RHEA-COMP:9746"/>
        <dbReference type="ChEBI" id="CHEBI:29979"/>
        <dbReference type="ChEBI" id="CHEBI:37721"/>
        <dbReference type="ChEBI" id="CHEBI:58674"/>
        <dbReference type="ChEBI" id="CHEBI:64837"/>
        <dbReference type="EC" id="2.7.1.202"/>
    </reaction>
</comment>
<reference evidence="10 11" key="1">
    <citation type="submission" date="2019-10" db="EMBL/GenBank/DDBJ databases">
        <title>Complete genome sequence of Vibrio sp. strain THAF100, isolated from non-filtered water from the water column of tank 6 of a marine aquarium containing stony-coral fragments. Water maintained at 26 degree C.</title>
        <authorList>
            <person name="Ruckert C."/>
            <person name="Franco A."/>
            <person name="Kalinowski J."/>
            <person name="Glaeser S."/>
        </authorList>
    </citation>
    <scope>NUCLEOTIDE SEQUENCE [LARGE SCALE GENOMIC DNA]</scope>
    <source>
        <strain evidence="10 11">THAF100</strain>
    </source>
</reference>
<dbReference type="Gene3D" id="3.40.50.2300">
    <property type="match status" value="1"/>
</dbReference>
<dbReference type="EC" id="2.7.1.202" evidence="2"/>
<dbReference type="InterPro" id="IPR003501">
    <property type="entry name" value="PTS_EIIB_2/3"/>
</dbReference>
<evidence type="ECO:0000256" key="4">
    <source>
        <dbReference type="ARBA" id="ARBA00022553"/>
    </source>
</evidence>
<keyword evidence="4" id="KW-0597">Phosphoprotein</keyword>
<dbReference type="GO" id="GO:0009401">
    <property type="term" value="P:phosphoenolpyruvate-dependent sugar phosphotransferase system"/>
    <property type="evidence" value="ECO:0007669"/>
    <property type="project" value="UniProtKB-KW"/>
</dbReference>
<keyword evidence="11" id="KW-1185">Reference proteome</keyword>
<dbReference type="PANTHER" id="PTHR30505:SF0">
    <property type="entry name" value="FRUCTOSE-LIKE PTS SYSTEM EIIBC COMPONENT-RELATED"/>
    <property type="match status" value="1"/>
</dbReference>